<dbReference type="PROSITE" id="PS50977">
    <property type="entry name" value="HTH_TETR_2"/>
    <property type="match status" value="1"/>
</dbReference>
<evidence type="ECO:0000256" key="3">
    <source>
        <dbReference type="ARBA" id="ARBA00023163"/>
    </source>
</evidence>
<dbReference type="PANTHER" id="PTHR30055:SF234">
    <property type="entry name" value="HTH-TYPE TRANSCRIPTIONAL REGULATOR BETI"/>
    <property type="match status" value="1"/>
</dbReference>
<evidence type="ECO:0000256" key="2">
    <source>
        <dbReference type="ARBA" id="ARBA00023125"/>
    </source>
</evidence>
<dbReference type="Gene3D" id="1.10.357.10">
    <property type="entry name" value="Tetracycline Repressor, domain 2"/>
    <property type="match status" value="1"/>
</dbReference>
<organism evidence="6 7">
    <name type="scientific">Microbacterium helvum</name>
    <dbReference type="NCBI Taxonomy" id="2773713"/>
    <lineage>
        <taxon>Bacteria</taxon>
        <taxon>Bacillati</taxon>
        <taxon>Actinomycetota</taxon>
        <taxon>Actinomycetes</taxon>
        <taxon>Micrococcales</taxon>
        <taxon>Microbacteriaceae</taxon>
        <taxon>Microbacterium</taxon>
    </lineage>
</organism>
<dbReference type="InterPro" id="IPR050109">
    <property type="entry name" value="HTH-type_TetR-like_transc_reg"/>
</dbReference>
<reference evidence="6 7" key="1">
    <citation type="submission" date="2020-09" db="EMBL/GenBank/DDBJ databases">
        <title>Isolation and identification of active actinomycetes.</title>
        <authorList>
            <person name="Li X."/>
        </authorList>
    </citation>
    <scope>NUCLEOTIDE SEQUENCE [LARGE SCALE GENOMIC DNA]</scope>
    <source>
        <strain evidence="6 7">NEAU-LLC</strain>
    </source>
</reference>
<evidence type="ECO:0000256" key="1">
    <source>
        <dbReference type="ARBA" id="ARBA00023015"/>
    </source>
</evidence>
<evidence type="ECO:0000313" key="7">
    <source>
        <dbReference type="Proteomes" id="UP000598426"/>
    </source>
</evidence>
<comment type="caution">
    <text evidence="6">The sequence shown here is derived from an EMBL/GenBank/DDBJ whole genome shotgun (WGS) entry which is preliminary data.</text>
</comment>
<evidence type="ECO:0000313" key="6">
    <source>
        <dbReference type="EMBL" id="MBD3943791.1"/>
    </source>
</evidence>
<keyword evidence="1" id="KW-0805">Transcription regulation</keyword>
<keyword evidence="2 4" id="KW-0238">DNA-binding</keyword>
<dbReference type="Pfam" id="PF00440">
    <property type="entry name" value="TetR_N"/>
    <property type="match status" value="1"/>
</dbReference>
<evidence type="ECO:0000256" key="4">
    <source>
        <dbReference type="PROSITE-ProRule" id="PRU00335"/>
    </source>
</evidence>
<dbReference type="InterPro" id="IPR001647">
    <property type="entry name" value="HTH_TetR"/>
</dbReference>
<dbReference type="PANTHER" id="PTHR30055">
    <property type="entry name" value="HTH-TYPE TRANSCRIPTIONAL REGULATOR RUTR"/>
    <property type="match status" value="1"/>
</dbReference>
<evidence type="ECO:0000259" key="5">
    <source>
        <dbReference type="PROSITE" id="PS50977"/>
    </source>
</evidence>
<sequence length="213" mass="22872">MSGMVSSGGERRIRKRPEERREEILSAAAAIALAEGLERVTLRAVADRLGVRPGLITHYFPAAEDLVAAAFARAAAGERAQLFPVEGDPLSRLRRFVEVIGGDESRDLSRLWLNARHLSRFSPVLDAAVIEQEERNDAGIGALIEDGVAAGVFTVDDAIRAGVRILMAVDGQSAYVNNTRDDGGAAYRDFVAETAEWTLGLRAGTLTSARGGR</sequence>
<keyword evidence="3" id="KW-0804">Transcription</keyword>
<dbReference type="Proteomes" id="UP000598426">
    <property type="component" value="Unassembled WGS sequence"/>
</dbReference>
<dbReference type="SUPFAM" id="SSF46689">
    <property type="entry name" value="Homeodomain-like"/>
    <property type="match status" value="1"/>
</dbReference>
<feature type="domain" description="HTH tetR-type" evidence="5">
    <location>
        <begin position="18"/>
        <end position="78"/>
    </location>
</feature>
<dbReference type="SUPFAM" id="SSF48498">
    <property type="entry name" value="Tetracyclin repressor-like, C-terminal domain"/>
    <property type="match status" value="1"/>
</dbReference>
<dbReference type="InterPro" id="IPR009057">
    <property type="entry name" value="Homeodomain-like_sf"/>
</dbReference>
<feature type="DNA-binding region" description="H-T-H motif" evidence="4">
    <location>
        <begin position="41"/>
        <end position="60"/>
    </location>
</feature>
<accession>A0ABR8NW23</accession>
<name>A0ABR8NW23_9MICO</name>
<gene>
    <name evidence="6" type="ORF">IF188_19030</name>
</gene>
<keyword evidence="7" id="KW-1185">Reference proteome</keyword>
<protein>
    <submittedName>
        <fullName evidence="6">TetR family transcriptional regulator</fullName>
    </submittedName>
</protein>
<dbReference type="EMBL" id="JACXZS010000016">
    <property type="protein sequence ID" value="MBD3943791.1"/>
    <property type="molecule type" value="Genomic_DNA"/>
</dbReference>
<dbReference type="InterPro" id="IPR036271">
    <property type="entry name" value="Tet_transcr_reg_TetR-rel_C_sf"/>
</dbReference>
<proteinExistence type="predicted"/>